<organism evidence="1 2">
    <name type="scientific">Terrisporobacter muris</name>
    <dbReference type="NCBI Taxonomy" id="2963284"/>
    <lineage>
        <taxon>Bacteria</taxon>
        <taxon>Bacillati</taxon>
        <taxon>Bacillota</taxon>
        <taxon>Clostridia</taxon>
        <taxon>Peptostreptococcales</taxon>
        <taxon>Peptostreptococcaceae</taxon>
        <taxon>Terrisporobacter</taxon>
    </lineage>
</organism>
<sequence length="57" mass="6611">MDETLEINGCNDTLKYTKEFLENNNLPLEESIEWIEENGGYCDCEVLANIEDKILEI</sequence>
<dbReference type="EMBL" id="JANKBY010000277">
    <property type="protein sequence ID" value="MCR1824286.1"/>
    <property type="molecule type" value="Genomic_DNA"/>
</dbReference>
<gene>
    <name evidence="1" type="ORF">NSA58_15995</name>
</gene>
<dbReference type="RefSeq" id="WP_257560672.1">
    <property type="nucleotide sequence ID" value="NZ_JANKBY010000277.1"/>
</dbReference>
<proteinExistence type="predicted"/>
<name>A0A9X2MHX1_9FIRM</name>
<dbReference type="Pfam" id="PF10905">
    <property type="entry name" value="DUF2695"/>
    <property type="match status" value="1"/>
</dbReference>
<evidence type="ECO:0000313" key="1">
    <source>
        <dbReference type="EMBL" id="MCR1824286.1"/>
    </source>
</evidence>
<protein>
    <submittedName>
        <fullName evidence="1">DUF2695 domain-containing protein</fullName>
    </submittedName>
</protein>
<reference evidence="1" key="1">
    <citation type="submission" date="2022-07" db="EMBL/GenBank/DDBJ databases">
        <title>Enhanced cultured diversity of the mouse gut microbiota enables custom-made synthetic communities.</title>
        <authorList>
            <person name="Afrizal A."/>
        </authorList>
    </citation>
    <scope>NUCLEOTIDE SEQUENCE</scope>
    <source>
        <strain evidence="1">DSM 29186</strain>
    </source>
</reference>
<accession>A0A9X2MHX1</accession>
<keyword evidence="2" id="KW-1185">Reference proteome</keyword>
<evidence type="ECO:0000313" key="2">
    <source>
        <dbReference type="Proteomes" id="UP001140817"/>
    </source>
</evidence>
<dbReference type="InterPro" id="IPR024248">
    <property type="entry name" value="DUF2695"/>
</dbReference>
<dbReference type="Proteomes" id="UP001140817">
    <property type="component" value="Unassembled WGS sequence"/>
</dbReference>
<dbReference type="AlphaFoldDB" id="A0A9X2MHX1"/>
<comment type="caution">
    <text evidence="1">The sequence shown here is derived from an EMBL/GenBank/DDBJ whole genome shotgun (WGS) entry which is preliminary data.</text>
</comment>